<reference evidence="2 3" key="1">
    <citation type="journal article" date="2015" name="Genome Announc.">
        <title>Expanding the biotechnology potential of lactobacilli through comparative genomics of 213 strains and associated genera.</title>
        <authorList>
            <person name="Sun Z."/>
            <person name="Harris H.M."/>
            <person name="McCann A."/>
            <person name="Guo C."/>
            <person name="Argimon S."/>
            <person name="Zhang W."/>
            <person name="Yang X."/>
            <person name="Jeffery I.B."/>
            <person name="Cooney J.C."/>
            <person name="Kagawa T.F."/>
            <person name="Liu W."/>
            <person name="Song Y."/>
            <person name="Salvetti E."/>
            <person name="Wrobel A."/>
            <person name="Rasinkangas P."/>
            <person name="Parkhill J."/>
            <person name="Rea M.C."/>
            <person name="O'Sullivan O."/>
            <person name="Ritari J."/>
            <person name="Douillard F.P."/>
            <person name="Paul Ross R."/>
            <person name="Yang R."/>
            <person name="Briner A.E."/>
            <person name="Felis G.E."/>
            <person name="de Vos W.M."/>
            <person name="Barrangou R."/>
            <person name="Klaenhammer T.R."/>
            <person name="Caufield P.W."/>
            <person name="Cui Y."/>
            <person name="Zhang H."/>
            <person name="O'Toole P.W."/>
        </authorList>
    </citation>
    <scope>NUCLEOTIDE SEQUENCE [LARGE SCALE GENOMIC DNA]</scope>
    <source>
        <strain evidence="2 3">DSM 20253</strain>
    </source>
</reference>
<dbReference type="GO" id="GO:0046872">
    <property type="term" value="F:metal ion binding"/>
    <property type="evidence" value="ECO:0007669"/>
    <property type="project" value="UniProtKB-KW"/>
</dbReference>
<dbReference type="STRING" id="1423796.FC24_GL000315"/>
<evidence type="ECO:0000313" key="2">
    <source>
        <dbReference type="EMBL" id="KRM99352.1"/>
    </source>
</evidence>
<feature type="binding site" evidence="1">
    <location>
        <position position="183"/>
    </location>
    <ligand>
        <name>Zn(2+)</name>
        <dbReference type="ChEBI" id="CHEBI:29105"/>
    </ligand>
</feature>
<dbReference type="PANTHER" id="PTHR30037:SF4">
    <property type="entry name" value="DNA-3-METHYLADENINE GLYCOSYLASE I"/>
    <property type="match status" value="1"/>
</dbReference>
<feature type="binding site" evidence="1">
    <location>
        <position position="187"/>
    </location>
    <ligand>
        <name>Zn(2+)</name>
        <dbReference type="ChEBI" id="CHEBI:29105"/>
    </ligand>
</feature>
<dbReference type="PANTHER" id="PTHR30037">
    <property type="entry name" value="DNA-3-METHYLADENINE GLYCOSYLASE 1"/>
    <property type="match status" value="1"/>
</dbReference>
<organism evidence="2 3">
    <name type="scientific">Loigolactobacillus rennini DSM 20253</name>
    <dbReference type="NCBI Taxonomy" id="1423796"/>
    <lineage>
        <taxon>Bacteria</taxon>
        <taxon>Bacillati</taxon>
        <taxon>Bacillota</taxon>
        <taxon>Bacilli</taxon>
        <taxon>Lactobacillales</taxon>
        <taxon>Lactobacillaceae</taxon>
        <taxon>Loigolactobacillus</taxon>
    </lineage>
</organism>
<dbReference type="SUPFAM" id="SSF48150">
    <property type="entry name" value="DNA-glycosylase"/>
    <property type="match status" value="1"/>
</dbReference>
<dbReference type="Proteomes" id="UP000051638">
    <property type="component" value="Unassembled WGS sequence"/>
</dbReference>
<dbReference type="InterPro" id="IPR011257">
    <property type="entry name" value="DNA_glycosylase"/>
</dbReference>
<dbReference type="GO" id="GO:0006284">
    <property type="term" value="P:base-excision repair"/>
    <property type="evidence" value="ECO:0007669"/>
    <property type="project" value="InterPro"/>
</dbReference>
<keyword evidence="1" id="KW-0479">Metal-binding</keyword>
<protein>
    <submittedName>
        <fullName evidence="2">3-methyladenine DNA glycosylase</fullName>
    </submittedName>
</protein>
<feature type="binding site" evidence="1">
    <location>
        <position position="12"/>
    </location>
    <ligand>
        <name>Zn(2+)</name>
        <dbReference type="ChEBI" id="CHEBI:29105"/>
    </ligand>
</feature>
<dbReference type="Gene3D" id="1.10.340.30">
    <property type="entry name" value="Hypothetical protein, domain 2"/>
    <property type="match status" value="1"/>
</dbReference>
<keyword evidence="1" id="KW-0862">Zinc</keyword>
<dbReference type="InterPro" id="IPR052891">
    <property type="entry name" value="DNA-3mA_glycosylase"/>
</dbReference>
<dbReference type="EMBL" id="AYYI01000015">
    <property type="protein sequence ID" value="KRM99352.1"/>
    <property type="molecule type" value="Genomic_DNA"/>
</dbReference>
<dbReference type="AlphaFoldDB" id="A0A0R2D5V2"/>
<name>A0A0R2D5V2_9LACO</name>
<gene>
    <name evidence="2" type="ORF">FC24_GL000315</name>
</gene>
<dbReference type="GO" id="GO:0008725">
    <property type="term" value="F:DNA-3-methyladenine glycosylase activity"/>
    <property type="evidence" value="ECO:0007669"/>
    <property type="project" value="InterPro"/>
</dbReference>
<accession>A0A0R2D5V2</accession>
<evidence type="ECO:0000256" key="1">
    <source>
        <dbReference type="PIRSR" id="PIRSR605019-1"/>
    </source>
</evidence>
<comment type="caution">
    <text evidence="2">The sequence shown here is derived from an EMBL/GenBank/DDBJ whole genome shotgun (WGS) entry which is preliminary data.</text>
</comment>
<evidence type="ECO:0000313" key="3">
    <source>
        <dbReference type="Proteomes" id="UP000051638"/>
    </source>
</evidence>
<sequence>MEASVMTAIQRCHWANVSPEMQAYHDQEWGKPIYTDQALFERLCMETYQAGLSWATVLHKRQAFHRVFHDYQLVAVAAMTSDEITAALQNPAIIRNRRKLEATVSNARAFLKVSVAYHGFANYFWPAVGDYPIKHVVTVQHAAPTQTPLSAKLAKDLKQRGFKFVGPVSMYAFMQSVGAVNDHEMTCAWRSS</sequence>
<dbReference type="PATRIC" id="fig|1423796.3.peg.327"/>
<keyword evidence="3" id="KW-1185">Reference proteome</keyword>
<dbReference type="Pfam" id="PF03352">
    <property type="entry name" value="Adenine_glyco"/>
    <property type="match status" value="1"/>
</dbReference>
<dbReference type="InterPro" id="IPR005019">
    <property type="entry name" value="Adenine_glyco"/>
</dbReference>
<feature type="binding site" evidence="1">
    <location>
        <position position="25"/>
    </location>
    <ligand>
        <name>Zn(2+)</name>
        <dbReference type="ChEBI" id="CHEBI:29105"/>
    </ligand>
</feature>
<proteinExistence type="predicted"/>